<comment type="caution">
    <text evidence="2">The sequence shown here is derived from an EMBL/GenBank/DDBJ whole genome shotgun (WGS) entry which is preliminary data.</text>
</comment>
<gene>
    <name evidence="2" type="ORF">EYB53_012415</name>
</gene>
<dbReference type="Gene3D" id="3.40.30.10">
    <property type="entry name" value="Glutaredoxin"/>
    <property type="match status" value="2"/>
</dbReference>
<dbReference type="PANTHER" id="PTHR37170:SF1">
    <property type="entry name" value="GLUTAREDOXIN-LIKE PROTEIN"/>
    <property type="match status" value="1"/>
</dbReference>
<dbReference type="Pfam" id="PF13192">
    <property type="entry name" value="Thioredoxin_3"/>
    <property type="match status" value="1"/>
</dbReference>
<sequence>MSLTFLREKDRRSVRLLLEPLRHDVHLLLFTHSPFDQYSSLVAELLHELVSLHPRLNLEVHDLATDAAFALGVGIGKAPAIIVCDSESADFRLRFFGLPSGYIFSALLETVLITGKAAPLSVQLKTHAFLDRIYQPLHIQVFVTAADHASPAAMLLAYRLARTSPLISAEAIEVRAFPQLAEHYAVKETPTTVINEHLIIEGECSEMELVRHLQFVRL</sequence>
<dbReference type="InterPro" id="IPR012336">
    <property type="entry name" value="Thioredoxin-like_fold"/>
</dbReference>
<accession>A0ABS4DAM9</accession>
<reference evidence="2 3" key="1">
    <citation type="submission" date="2021-03" db="EMBL/GenBank/DDBJ databases">
        <authorList>
            <person name="Grouzdev D.S."/>
        </authorList>
    </citation>
    <scope>NUCLEOTIDE SEQUENCE [LARGE SCALE GENOMIC DNA]</scope>
    <source>
        <strain evidence="2 3">M50-1</strain>
    </source>
</reference>
<name>A0ABS4DAM9_9CHLR</name>
<keyword evidence="3" id="KW-1185">Reference proteome</keyword>
<evidence type="ECO:0000313" key="3">
    <source>
        <dbReference type="Proteomes" id="UP001193081"/>
    </source>
</evidence>
<dbReference type="SUPFAM" id="SSF52833">
    <property type="entry name" value="Thioredoxin-like"/>
    <property type="match status" value="1"/>
</dbReference>
<evidence type="ECO:0000313" key="2">
    <source>
        <dbReference type="EMBL" id="MBP1466510.1"/>
    </source>
</evidence>
<dbReference type="EMBL" id="SIJK02000020">
    <property type="protein sequence ID" value="MBP1466510.1"/>
    <property type="molecule type" value="Genomic_DNA"/>
</dbReference>
<feature type="domain" description="Thioredoxin-like fold" evidence="1">
    <location>
        <begin position="154"/>
        <end position="211"/>
    </location>
</feature>
<evidence type="ECO:0000259" key="1">
    <source>
        <dbReference type="Pfam" id="PF13192"/>
    </source>
</evidence>
<dbReference type="RefSeq" id="WP_135478505.1">
    <property type="nucleotide sequence ID" value="NZ_SIJK02000020.1"/>
</dbReference>
<dbReference type="InterPro" id="IPR036249">
    <property type="entry name" value="Thioredoxin-like_sf"/>
</dbReference>
<dbReference type="PANTHER" id="PTHR37170">
    <property type="entry name" value="GLUTAREDOXIN-RELATED"/>
    <property type="match status" value="1"/>
</dbReference>
<organism evidence="2 3">
    <name type="scientific">Candidatus Chloroploca mongolica</name>
    <dbReference type="NCBI Taxonomy" id="2528176"/>
    <lineage>
        <taxon>Bacteria</taxon>
        <taxon>Bacillati</taxon>
        <taxon>Chloroflexota</taxon>
        <taxon>Chloroflexia</taxon>
        <taxon>Chloroflexales</taxon>
        <taxon>Chloroflexineae</taxon>
        <taxon>Oscillochloridaceae</taxon>
        <taxon>Candidatus Chloroploca</taxon>
    </lineage>
</organism>
<dbReference type="Proteomes" id="UP001193081">
    <property type="component" value="Unassembled WGS sequence"/>
</dbReference>
<proteinExistence type="predicted"/>
<protein>
    <submittedName>
        <fullName evidence="2">Thioredoxin family protein</fullName>
    </submittedName>
</protein>